<dbReference type="STRING" id="264201.pc0986"/>
<dbReference type="InterPro" id="IPR009057">
    <property type="entry name" value="Homeodomain-like_sf"/>
</dbReference>
<keyword evidence="2" id="KW-1185">Reference proteome</keyword>
<evidence type="ECO:0000313" key="2">
    <source>
        <dbReference type="Proteomes" id="UP000000529"/>
    </source>
</evidence>
<dbReference type="eggNOG" id="COG2963">
    <property type="taxonomic scope" value="Bacteria"/>
</dbReference>
<dbReference type="SUPFAM" id="SSF46689">
    <property type="entry name" value="Homeodomain-like"/>
    <property type="match status" value="1"/>
</dbReference>
<dbReference type="GO" id="GO:0006313">
    <property type="term" value="P:DNA transposition"/>
    <property type="evidence" value="ECO:0007669"/>
    <property type="project" value="InterPro"/>
</dbReference>
<dbReference type="KEGG" id="pcu:PC_RS04755"/>
<dbReference type="GO" id="GO:0003677">
    <property type="term" value="F:DNA binding"/>
    <property type="evidence" value="ECO:0007669"/>
    <property type="project" value="InterPro"/>
</dbReference>
<evidence type="ECO:0000313" key="1">
    <source>
        <dbReference type="EMBL" id="CAF23710.1"/>
    </source>
</evidence>
<protein>
    <recommendedName>
        <fullName evidence="3">Transposase</fullName>
    </recommendedName>
</protein>
<dbReference type="HOGENOM" id="CLU_027402_34_1_0"/>
<dbReference type="OrthoDB" id="9774685at2"/>
<dbReference type="RefSeq" id="WP_011175536.1">
    <property type="nucleotide sequence ID" value="NC_005861.2"/>
</dbReference>
<dbReference type="Pfam" id="PF01527">
    <property type="entry name" value="HTH_Tnp_1"/>
    <property type="match status" value="1"/>
</dbReference>
<accession>Q6MCI9</accession>
<dbReference type="AlphaFoldDB" id="Q6MCI9"/>
<evidence type="ECO:0008006" key="3">
    <source>
        <dbReference type="Google" id="ProtNLM"/>
    </source>
</evidence>
<dbReference type="InterPro" id="IPR002514">
    <property type="entry name" value="Transposase_8"/>
</dbReference>
<dbReference type="PANTHER" id="PTHR33609:SF1">
    <property type="entry name" value="TRANSPOSASE"/>
    <property type="match status" value="1"/>
</dbReference>
<reference evidence="1 2" key="1">
    <citation type="journal article" date="2004" name="Science">
        <title>Illuminating the evolutionary history of chlamydiae.</title>
        <authorList>
            <person name="Horn M."/>
            <person name="Collingro A."/>
            <person name="Schmitz-Esser S."/>
            <person name="Beier C.L."/>
            <person name="Purkhold U."/>
            <person name="Fartmann B."/>
            <person name="Brandt P."/>
            <person name="Nyakatura G.J."/>
            <person name="Droege M."/>
            <person name="Frishman D."/>
            <person name="Rattei T."/>
            <person name="Mewes H."/>
            <person name="Wagner M."/>
        </authorList>
    </citation>
    <scope>NUCLEOTIDE SEQUENCE [LARGE SCALE GENOMIC DNA]</scope>
    <source>
        <strain evidence="1 2">UWE25</strain>
    </source>
</reference>
<dbReference type="InterPro" id="IPR052546">
    <property type="entry name" value="Transposase_8_domain"/>
</dbReference>
<dbReference type="Proteomes" id="UP000000529">
    <property type="component" value="Chromosome"/>
</dbReference>
<dbReference type="EMBL" id="BX908798">
    <property type="protein sequence ID" value="CAF23710.1"/>
    <property type="molecule type" value="Genomic_DNA"/>
</dbReference>
<organism evidence="1 2">
    <name type="scientific">Protochlamydia amoebophila (strain UWE25)</name>
    <dbReference type="NCBI Taxonomy" id="264201"/>
    <lineage>
        <taxon>Bacteria</taxon>
        <taxon>Pseudomonadati</taxon>
        <taxon>Chlamydiota</taxon>
        <taxon>Chlamydiia</taxon>
        <taxon>Parachlamydiales</taxon>
        <taxon>Parachlamydiaceae</taxon>
        <taxon>Candidatus Protochlamydia</taxon>
    </lineage>
</organism>
<sequence>MKKRFTEEQNIKILKEVDSVIPLAEVCRKHGVSTASYYKWKAKFSGMNVSEAQRLRSLESEITKLKRLVTDQALDIVALKDVLSKK</sequence>
<name>Q6MCI9_PARUW</name>
<proteinExistence type="predicted"/>
<dbReference type="PANTHER" id="PTHR33609">
    <property type="entry name" value="LOW CALCIUM RESPONSE LOCUS PROTEIN S"/>
    <property type="match status" value="1"/>
</dbReference>
<gene>
    <name evidence="1" type="ORF">PC_RS04755</name>
</gene>
<dbReference type="GO" id="GO:0004803">
    <property type="term" value="F:transposase activity"/>
    <property type="evidence" value="ECO:0007669"/>
    <property type="project" value="InterPro"/>
</dbReference>